<reference evidence="2 3" key="1">
    <citation type="journal article" date="1995" name="DNA Res.">
        <title>Sequence analysis of the genome of the unicellular cyanobacterium Synechocystis sp. strain PCC6803. I. Sequence features in the 1 Mb region from map positions 64% to 92% of the genome.</title>
        <authorList>
            <person name="Kaneko T."/>
            <person name="Tanaka A."/>
            <person name="Sato S."/>
            <person name="Kotani H."/>
            <person name="Sazuka T."/>
            <person name="Miyajima N."/>
            <person name="Sugiura M."/>
            <person name="Tabata S."/>
        </authorList>
    </citation>
    <scope>NUCLEOTIDE SEQUENCE [LARGE SCALE GENOMIC DNA]</scope>
    <source>
        <strain evidence="3">ATCC 27184 / PCC 6803 / Kazusa</strain>
    </source>
</reference>
<evidence type="ECO:0000313" key="3">
    <source>
        <dbReference type="Proteomes" id="UP000001425"/>
    </source>
</evidence>
<evidence type="ECO:0000313" key="2">
    <source>
        <dbReference type="EMBL" id="BAA17965.1"/>
    </source>
</evidence>
<dbReference type="EnsemblBacteria" id="BAA17965">
    <property type="protein sequence ID" value="BAA17965"/>
    <property type="gene ID" value="BAA17965"/>
</dbReference>
<dbReference type="KEGG" id="syn:ssl0438"/>
<feature type="domain" description="Large ribosomal subunit protein bL12 C-terminal" evidence="1">
    <location>
        <begin position="57"/>
        <end position="84"/>
    </location>
</feature>
<dbReference type="PIR" id="S75103">
    <property type="entry name" value="S75103"/>
</dbReference>
<dbReference type="InterPro" id="IPR013823">
    <property type="entry name" value="Ribosomal_bL12_C"/>
</dbReference>
<dbReference type="Gene3D" id="3.30.1390.10">
    <property type="match status" value="1"/>
</dbReference>
<dbReference type="GO" id="GO:0003735">
    <property type="term" value="F:structural constituent of ribosome"/>
    <property type="evidence" value="ECO:0007669"/>
    <property type="project" value="InterPro"/>
</dbReference>
<dbReference type="Pfam" id="PF00542">
    <property type="entry name" value="Ribosomal_L12"/>
    <property type="match status" value="1"/>
</dbReference>
<proteinExistence type="predicted"/>
<dbReference type="InterPro" id="IPR014719">
    <property type="entry name" value="Ribosomal_bL12_C/ClpS-like"/>
</dbReference>
<reference evidence="2 3" key="2">
    <citation type="journal article" date="1996" name="DNA Res.">
        <title>Sequence analysis of the genome of the unicellular cyanobacterium Synechocystis sp. strain PCC6803. II. Sequence determination of the entire genome and assignment of potential protein-coding regions.</title>
        <authorList>
            <person name="Kaneko T."/>
            <person name="Sato S."/>
            <person name="Kotani H."/>
            <person name="Tanaka A."/>
            <person name="Asamizu E."/>
            <person name="Nakamura Y."/>
            <person name="Miyajima N."/>
            <person name="Hirosawa M."/>
            <person name="Sugiura M."/>
            <person name="Sasamoto S."/>
            <person name="Kimura T."/>
            <person name="Hosouchi T."/>
            <person name="Matsuno A."/>
            <person name="Muraki A."/>
            <person name="Nakazaki N."/>
            <person name="Naruo K."/>
            <person name="Okumura S."/>
            <person name="Shimpo S."/>
            <person name="Takeuchi C."/>
            <person name="Wada T."/>
            <person name="Watanabe A."/>
            <person name="Yamada M."/>
            <person name="Yasuda M."/>
            <person name="Tabata S."/>
        </authorList>
    </citation>
    <scope>NUCLEOTIDE SEQUENCE [LARGE SCALE GENOMIC DNA]</scope>
    <source>
        <strain evidence="3">ATCC 27184 / PCC 6803 / Kazusa</strain>
    </source>
</reference>
<accession>P73901</accession>
<sequence>MGMTIILILVALVVIFLLVIFLQTGTPTAPRDITYTKEIIQQLSASEKEQIMVLLRQGKKIEAIKVCRSLTGCGLKEAKDTVKKLLETF</sequence>
<organism evidence="2 3">
    <name type="scientific">Synechocystis sp. (strain ATCC 27184 / PCC 6803 / Kazusa)</name>
    <dbReference type="NCBI Taxonomy" id="1111708"/>
    <lineage>
        <taxon>Bacteria</taxon>
        <taxon>Bacillati</taxon>
        <taxon>Cyanobacteriota</taxon>
        <taxon>Cyanophyceae</taxon>
        <taxon>Synechococcales</taxon>
        <taxon>Merismopediaceae</taxon>
        <taxon>Synechocystis</taxon>
    </lineage>
</organism>
<keyword evidence="2" id="KW-0689">Ribosomal protein</keyword>
<dbReference type="Proteomes" id="UP000001425">
    <property type="component" value="Chromosome"/>
</dbReference>
<dbReference type="SUPFAM" id="SSF54736">
    <property type="entry name" value="ClpS-like"/>
    <property type="match status" value="1"/>
</dbReference>
<keyword evidence="3" id="KW-1185">Reference proteome</keyword>
<dbReference type="PaxDb" id="1148-1653048"/>
<dbReference type="EMBL" id="BA000022">
    <property type="protein sequence ID" value="BAA17965.1"/>
    <property type="molecule type" value="Genomic_DNA"/>
</dbReference>
<protein>
    <submittedName>
        <fullName evidence="2">50S ribosomal protein L12 honologue</fullName>
    </submittedName>
</protein>
<keyword evidence="2" id="KW-0687">Ribonucleoprotein</keyword>
<evidence type="ECO:0000259" key="1">
    <source>
        <dbReference type="Pfam" id="PF00542"/>
    </source>
</evidence>
<gene>
    <name evidence="2" type="ordered locus">ssl0438</name>
</gene>
<dbReference type="STRING" id="1148.gene:10498834"/>
<dbReference type="GO" id="GO:0005840">
    <property type="term" value="C:ribosome"/>
    <property type="evidence" value="ECO:0007669"/>
    <property type="project" value="UniProtKB-KW"/>
</dbReference>
<dbReference type="InParanoid" id="P73901"/>
<dbReference type="AlphaFoldDB" id="P73901"/>
<dbReference type="GO" id="GO:0006412">
    <property type="term" value="P:translation"/>
    <property type="evidence" value="ECO:0007669"/>
    <property type="project" value="InterPro"/>
</dbReference>
<name>P73901_SYNY3</name>